<dbReference type="InterPro" id="IPR002316">
    <property type="entry name" value="Pro-tRNA-ligase_IIa"/>
</dbReference>
<dbReference type="FunFam" id="3.40.50.800:FF:000032">
    <property type="entry name" value="Proline--tRNA ligase"/>
    <property type="match status" value="1"/>
</dbReference>
<keyword evidence="3 10" id="KW-0963">Cytoplasm</keyword>
<dbReference type="PROSITE" id="PS50862">
    <property type="entry name" value="AA_TRNA_LIGASE_II"/>
    <property type="match status" value="1"/>
</dbReference>
<keyword evidence="5 10" id="KW-0547">Nucleotide-binding</keyword>
<dbReference type="STRING" id="1220535.IMCC14465_00550"/>
<dbReference type="NCBIfam" id="NF008979">
    <property type="entry name" value="PRK12325.1"/>
    <property type="match status" value="1"/>
</dbReference>
<evidence type="ECO:0000256" key="9">
    <source>
        <dbReference type="ARBA" id="ARBA00047671"/>
    </source>
</evidence>
<comment type="function">
    <text evidence="10">Catalyzes the attachment of proline to tRNA(Pro) in a two-step reaction: proline is first activated by ATP to form Pro-AMP and then transferred to the acceptor end of tRNA(Pro).</text>
</comment>
<evidence type="ECO:0000313" key="12">
    <source>
        <dbReference type="EMBL" id="EJW22216.1"/>
    </source>
</evidence>
<dbReference type="GO" id="GO:0006433">
    <property type="term" value="P:prolyl-tRNA aminoacylation"/>
    <property type="evidence" value="ECO:0007669"/>
    <property type="project" value="UniProtKB-UniRule"/>
</dbReference>
<comment type="subcellular location">
    <subcellularLocation>
        <location evidence="1 10">Cytoplasm</location>
    </subcellularLocation>
</comment>
<comment type="catalytic activity">
    <reaction evidence="9 10">
        <text>tRNA(Pro) + L-proline + ATP = L-prolyl-tRNA(Pro) + AMP + diphosphate</text>
        <dbReference type="Rhea" id="RHEA:14305"/>
        <dbReference type="Rhea" id="RHEA-COMP:9700"/>
        <dbReference type="Rhea" id="RHEA-COMP:9702"/>
        <dbReference type="ChEBI" id="CHEBI:30616"/>
        <dbReference type="ChEBI" id="CHEBI:33019"/>
        <dbReference type="ChEBI" id="CHEBI:60039"/>
        <dbReference type="ChEBI" id="CHEBI:78442"/>
        <dbReference type="ChEBI" id="CHEBI:78532"/>
        <dbReference type="ChEBI" id="CHEBI:456215"/>
        <dbReference type="EC" id="6.1.1.15"/>
    </reaction>
</comment>
<keyword evidence="7 10" id="KW-0648">Protein biosynthesis</keyword>
<dbReference type="Pfam" id="PF03129">
    <property type="entry name" value="HGTP_anticodon"/>
    <property type="match status" value="1"/>
</dbReference>
<dbReference type="Gene3D" id="3.30.930.10">
    <property type="entry name" value="Bira Bifunctional Protein, Domain 2"/>
    <property type="match status" value="1"/>
</dbReference>
<keyword evidence="8 10" id="KW-0030">Aminoacyl-tRNA synthetase</keyword>
<dbReference type="SUPFAM" id="SSF52954">
    <property type="entry name" value="Class II aaRS ABD-related"/>
    <property type="match status" value="1"/>
</dbReference>
<dbReference type="InterPro" id="IPR004154">
    <property type="entry name" value="Anticodon-bd"/>
</dbReference>
<dbReference type="NCBIfam" id="TIGR00409">
    <property type="entry name" value="proS_fam_II"/>
    <property type="match status" value="1"/>
</dbReference>
<dbReference type="InterPro" id="IPR002314">
    <property type="entry name" value="aa-tRNA-synt_IIb"/>
</dbReference>
<dbReference type="GO" id="GO:0004827">
    <property type="term" value="F:proline-tRNA ligase activity"/>
    <property type="evidence" value="ECO:0007669"/>
    <property type="project" value="UniProtKB-UniRule"/>
</dbReference>
<evidence type="ECO:0000256" key="2">
    <source>
        <dbReference type="ARBA" id="ARBA00011738"/>
    </source>
</evidence>
<dbReference type="InterPro" id="IPR045864">
    <property type="entry name" value="aa-tRNA-synth_II/BPL/LPL"/>
</dbReference>
<dbReference type="Gene3D" id="3.40.50.800">
    <property type="entry name" value="Anticodon-binding domain"/>
    <property type="match status" value="1"/>
</dbReference>
<evidence type="ECO:0000256" key="4">
    <source>
        <dbReference type="ARBA" id="ARBA00022598"/>
    </source>
</evidence>
<reference evidence="12 13" key="1">
    <citation type="journal article" date="2012" name="J. Bacteriol.">
        <title>Genome Sequence of Strain IMCC14465, Isolated from the East Sea, Belonging to the PS1 Clade of Alphaproteobacteria.</title>
        <authorList>
            <person name="Yang S.J."/>
            <person name="Kang I."/>
            <person name="Cho J.C."/>
        </authorList>
    </citation>
    <scope>NUCLEOTIDE SEQUENCE [LARGE SCALE GENOMIC DNA]</scope>
    <source>
        <strain evidence="12 13">IMCC14465</strain>
    </source>
</reference>
<name>J9DJW7_9PROT</name>
<dbReference type="GO" id="GO:0005524">
    <property type="term" value="F:ATP binding"/>
    <property type="evidence" value="ECO:0007669"/>
    <property type="project" value="UniProtKB-UniRule"/>
</dbReference>
<evidence type="ECO:0000256" key="7">
    <source>
        <dbReference type="ARBA" id="ARBA00022917"/>
    </source>
</evidence>
<dbReference type="CDD" id="cd00861">
    <property type="entry name" value="ProRS_anticodon_short"/>
    <property type="match status" value="1"/>
</dbReference>
<dbReference type="Pfam" id="PF00587">
    <property type="entry name" value="tRNA-synt_2b"/>
    <property type="match status" value="1"/>
</dbReference>
<dbReference type="InterPro" id="IPR050062">
    <property type="entry name" value="Pro-tRNA_synthetase"/>
</dbReference>
<dbReference type="InterPro" id="IPR033730">
    <property type="entry name" value="ProRS_core_prok"/>
</dbReference>
<organism evidence="12 13">
    <name type="scientific">alpha proteobacterium IMCC14465</name>
    <dbReference type="NCBI Taxonomy" id="1220535"/>
    <lineage>
        <taxon>Bacteria</taxon>
        <taxon>Pseudomonadati</taxon>
        <taxon>Pseudomonadota</taxon>
        <taxon>Alphaproteobacteria</taxon>
        <taxon>PS1 clade</taxon>
    </lineage>
</organism>
<dbReference type="InterPro" id="IPR006195">
    <property type="entry name" value="aa-tRNA-synth_II"/>
</dbReference>
<comment type="caution">
    <text evidence="12">The sequence shown here is derived from an EMBL/GenBank/DDBJ whole genome shotgun (WGS) entry which is preliminary data.</text>
</comment>
<feature type="domain" description="Aminoacyl-transfer RNA synthetases class-II family profile" evidence="11">
    <location>
        <begin position="33"/>
        <end position="340"/>
    </location>
</feature>
<evidence type="ECO:0000256" key="8">
    <source>
        <dbReference type="ARBA" id="ARBA00023146"/>
    </source>
</evidence>
<dbReference type="OrthoDB" id="9809052at2"/>
<dbReference type="eggNOG" id="COG0442">
    <property type="taxonomic scope" value="Bacteria"/>
</dbReference>
<dbReference type="PANTHER" id="PTHR42753:SF2">
    <property type="entry name" value="PROLINE--TRNA LIGASE"/>
    <property type="match status" value="1"/>
</dbReference>
<dbReference type="Proteomes" id="UP000004836">
    <property type="component" value="Unassembled WGS sequence"/>
</dbReference>
<keyword evidence="13" id="KW-1185">Reference proteome</keyword>
<evidence type="ECO:0000256" key="3">
    <source>
        <dbReference type="ARBA" id="ARBA00022490"/>
    </source>
</evidence>
<dbReference type="EMBL" id="ALYF01000001">
    <property type="protein sequence ID" value="EJW22216.1"/>
    <property type="molecule type" value="Genomic_DNA"/>
</dbReference>
<protein>
    <recommendedName>
        <fullName evidence="10">Proline--tRNA ligase</fullName>
        <ecNumber evidence="10">6.1.1.15</ecNumber>
    </recommendedName>
    <alternativeName>
        <fullName evidence="10">Prolyl-tRNA synthetase</fullName>
        <shortName evidence="10">ProRS</shortName>
    </alternativeName>
</protein>
<evidence type="ECO:0000256" key="1">
    <source>
        <dbReference type="ARBA" id="ARBA00004496"/>
    </source>
</evidence>
<dbReference type="FunFam" id="3.30.930.10:FF:000042">
    <property type="entry name" value="probable proline--tRNA ligase, mitochondrial"/>
    <property type="match status" value="1"/>
</dbReference>
<dbReference type="PRINTS" id="PR01046">
    <property type="entry name" value="TRNASYNTHPRO"/>
</dbReference>
<dbReference type="InterPro" id="IPR036621">
    <property type="entry name" value="Anticodon-bd_dom_sf"/>
</dbReference>
<evidence type="ECO:0000256" key="5">
    <source>
        <dbReference type="ARBA" id="ARBA00022741"/>
    </source>
</evidence>
<dbReference type="InterPro" id="IPR023716">
    <property type="entry name" value="Prolyl-tRNA_ligase_IIa_type2"/>
</dbReference>
<keyword evidence="6 10" id="KW-0067">ATP-binding</keyword>
<dbReference type="GO" id="GO:0005829">
    <property type="term" value="C:cytosol"/>
    <property type="evidence" value="ECO:0007669"/>
    <property type="project" value="TreeGrafter"/>
</dbReference>
<proteinExistence type="inferred from homology"/>
<dbReference type="AlphaFoldDB" id="J9DJW7"/>
<keyword evidence="4 10" id="KW-0436">Ligase</keyword>
<gene>
    <name evidence="10" type="primary">proS</name>
    <name evidence="12" type="ORF">IMCC14465_00550</name>
</gene>
<dbReference type="SUPFAM" id="SSF55681">
    <property type="entry name" value="Class II aaRS and biotin synthetases"/>
    <property type="match status" value="1"/>
</dbReference>
<dbReference type="EC" id="6.1.1.15" evidence="10"/>
<dbReference type="PANTHER" id="PTHR42753">
    <property type="entry name" value="MITOCHONDRIAL RIBOSOME PROTEIN L39/PROLYL-TRNA LIGASE FAMILY MEMBER"/>
    <property type="match status" value="1"/>
</dbReference>
<comment type="similarity">
    <text evidence="10">Belongs to the class-II aminoacyl-tRNA synthetase family. ProS type 2 subfamily.</text>
</comment>
<sequence>MRLSAYFLPTLKENPAEAQIASHRLMLRAGLVRQASAGIYSWLPLGHRVLNKIADIVREEQNRAGALEMLMPTIQSAELWEESGRYDGYGKEMLRITDRHDRPMLYGPTNEEQITQIVRDNVRSYKDLPLNLYHIQWKFRDEIRPRFGVMRGREFLMKDAYSFDVNVEDARIAYRKMFVAYLRTFERLGLKALPMAADTGPIGGDMSHEFIILAETGESAVYCHRDLIELPAPGAAVSYNDDLTPVIEPYISGYAATDEKHDQARFEAEVPADKRVEARGIEVGHIFYFATKYSEAMNASVASPDGQNVTLHCGSYGIGVSRLVGAIIEASHDDDGIIWPWHVAPFQIGLINLKITDEGCNAVCEDIYARLTTQGIDVLYDDRDERAGGKFSDMDLIGCPWQAVIGPRGVEAGEVEIKNRATGEKETLPLEAAIEKLASPPMIRSNG</sequence>
<dbReference type="CDD" id="cd00779">
    <property type="entry name" value="ProRS_core_prok"/>
    <property type="match status" value="1"/>
</dbReference>
<dbReference type="InterPro" id="IPR004500">
    <property type="entry name" value="Pro-tRNA-synth_IIa_bac-type"/>
</dbReference>
<comment type="subunit">
    <text evidence="2 10">Homodimer.</text>
</comment>
<evidence type="ECO:0000259" key="11">
    <source>
        <dbReference type="PROSITE" id="PS50862"/>
    </source>
</evidence>
<evidence type="ECO:0000313" key="13">
    <source>
        <dbReference type="Proteomes" id="UP000004836"/>
    </source>
</evidence>
<dbReference type="PATRIC" id="fig|1220535.3.peg.54"/>
<evidence type="ECO:0000256" key="6">
    <source>
        <dbReference type="ARBA" id="ARBA00022840"/>
    </source>
</evidence>
<evidence type="ECO:0000256" key="10">
    <source>
        <dbReference type="HAMAP-Rule" id="MF_01570"/>
    </source>
</evidence>
<dbReference type="InterPro" id="IPR044140">
    <property type="entry name" value="ProRS_anticodon_short"/>
</dbReference>
<dbReference type="HAMAP" id="MF_01570">
    <property type="entry name" value="Pro_tRNA_synth_type2"/>
    <property type="match status" value="1"/>
</dbReference>
<accession>J9DJW7</accession>